<evidence type="ECO:0000256" key="9">
    <source>
        <dbReference type="SAM" id="MobiDB-lite"/>
    </source>
</evidence>
<keyword evidence="5" id="KW-0732">Signal</keyword>
<evidence type="ECO:0000256" key="6">
    <source>
        <dbReference type="ARBA" id="ARBA00022989"/>
    </source>
</evidence>
<dbReference type="EMBL" id="CAUEEQ010047799">
    <property type="protein sequence ID" value="CAJ0959491.1"/>
    <property type="molecule type" value="Genomic_DNA"/>
</dbReference>
<comment type="caution">
    <text evidence="12">The sequence shown here is derived from an EMBL/GenBank/DDBJ whole genome shotgun (WGS) entry which is preliminary data.</text>
</comment>
<protein>
    <recommendedName>
        <fullName evidence="11">Collectrin-like domain-containing protein</fullName>
    </recommendedName>
</protein>
<evidence type="ECO:0000256" key="5">
    <source>
        <dbReference type="ARBA" id="ARBA00022729"/>
    </source>
</evidence>
<evidence type="ECO:0000313" key="13">
    <source>
        <dbReference type="Proteomes" id="UP001176940"/>
    </source>
</evidence>
<keyword evidence="2" id="KW-1003">Cell membrane</keyword>
<evidence type="ECO:0000256" key="1">
    <source>
        <dbReference type="ARBA" id="ARBA00004251"/>
    </source>
</evidence>
<dbReference type="Pfam" id="PF16959">
    <property type="entry name" value="Collectrin"/>
    <property type="match status" value="1"/>
</dbReference>
<dbReference type="PANTHER" id="PTHR46884">
    <property type="entry name" value="COLLECTRIN"/>
    <property type="match status" value="1"/>
</dbReference>
<keyword evidence="8" id="KW-0325">Glycoprotein</keyword>
<feature type="compositionally biased region" description="Acidic residues" evidence="9">
    <location>
        <begin position="171"/>
        <end position="180"/>
    </location>
</feature>
<gene>
    <name evidence="12" type="ORF">RIMI_LOCUS16827567</name>
</gene>
<dbReference type="Proteomes" id="UP001176940">
    <property type="component" value="Unassembled WGS sequence"/>
</dbReference>
<keyword evidence="6 10" id="KW-1133">Transmembrane helix</keyword>
<keyword evidence="3" id="KW-0597">Phosphoprotein</keyword>
<feature type="region of interest" description="Disordered" evidence="9">
    <location>
        <begin position="161"/>
        <end position="180"/>
    </location>
</feature>
<evidence type="ECO:0000256" key="3">
    <source>
        <dbReference type="ARBA" id="ARBA00022553"/>
    </source>
</evidence>
<dbReference type="PANTHER" id="PTHR46884:SF1">
    <property type="entry name" value="COLLECTRIN"/>
    <property type="match status" value="1"/>
</dbReference>
<keyword evidence="4 10" id="KW-0812">Transmembrane</keyword>
<name>A0ABN9M5I1_9NEOB</name>
<organism evidence="12 13">
    <name type="scientific">Ranitomeya imitator</name>
    <name type="common">mimic poison frog</name>
    <dbReference type="NCBI Taxonomy" id="111125"/>
    <lineage>
        <taxon>Eukaryota</taxon>
        <taxon>Metazoa</taxon>
        <taxon>Chordata</taxon>
        <taxon>Craniata</taxon>
        <taxon>Vertebrata</taxon>
        <taxon>Euteleostomi</taxon>
        <taxon>Amphibia</taxon>
        <taxon>Batrachia</taxon>
        <taxon>Anura</taxon>
        <taxon>Neobatrachia</taxon>
        <taxon>Hyloidea</taxon>
        <taxon>Dendrobatidae</taxon>
        <taxon>Dendrobatinae</taxon>
        <taxon>Ranitomeya</taxon>
    </lineage>
</organism>
<feature type="domain" description="Collectrin-like" evidence="11">
    <location>
        <begin position="1"/>
        <end position="180"/>
    </location>
</feature>
<dbReference type="PROSITE" id="PS52010">
    <property type="entry name" value="COLLECTRIN_LIKE"/>
    <property type="match status" value="1"/>
</dbReference>
<evidence type="ECO:0000259" key="11">
    <source>
        <dbReference type="PROSITE" id="PS52010"/>
    </source>
</evidence>
<evidence type="ECO:0000256" key="2">
    <source>
        <dbReference type="ARBA" id="ARBA00022475"/>
    </source>
</evidence>
<accession>A0ABN9M5I1</accession>
<sequence length="180" mass="20389">MSKYYNSKKRQVAEFSDEDVHIFNETERISFYFYVTMPQEIGNIIPKSEVEDAVRFSKGRINSAFLLDEDSLEFLGIPPTLSSPNEGSFSVWLVVFGVVVGLLVIALVVLLVLGQRDRKKKRKADREKQMKSEDDRVSEILVDPVAVAVADDNSIPVNTYETVGEQNKAYEDEDDPQTSF</sequence>
<dbReference type="InterPro" id="IPR042944">
    <property type="entry name" value="Collectrin"/>
</dbReference>
<comment type="subcellular location">
    <subcellularLocation>
        <location evidence="1">Cell membrane</location>
        <topology evidence="1">Single-pass type I membrane protein</topology>
    </subcellularLocation>
</comment>
<proteinExistence type="predicted"/>
<keyword evidence="7 10" id="KW-0472">Membrane</keyword>
<evidence type="ECO:0000256" key="8">
    <source>
        <dbReference type="ARBA" id="ARBA00023180"/>
    </source>
</evidence>
<evidence type="ECO:0000256" key="7">
    <source>
        <dbReference type="ARBA" id="ARBA00023136"/>
    </source>
</evidence>
<evidence type="ECO:0000313" key="12">
    <source>
        <dbReference type="EMBL" id="CAJ0959491.1"/>
    </source>
</evidence>
<evidence type="ECO:0000256" key="4">
    <source>
        <dbReference type="ARBA" id="ARBA00022692"/>
    </source>
</evidence>
<dbReference type="InterPro" id="IPR031588">
    <property type="entry name" value="Collectrin_dom"/>
</dbReference>
<feature type="transmembrane region" description="Helical" evidence="10">
    <location>
        <begin position="89"/>
        <end position="113"/>
    </location>
</feature>
<reference evidence="12" key="1">
    <citation type="submission" date="2023-07" db="EMBL/GenBank/DDBJ databases">
        <authorList>
            <person name="Stuckert A."/>
        </authorList>
    </citation>
    <scope>NUCLEOTIDE SEQUENCE</scope>
</reference>
<evidence type="ECO:0000256" key="10">
    <source>
        <dbReference type="SAM" id="Phobius"/>
    </source>
</evidence>
<keyword evidence="13" id="KW-1185">Reference proteome</keyword>